<dbReference type="GO" id="GO:0016787">
    <property type="term" value="F:hydrolase activity"/>
    <property type="evidence" value="ECO:0007669"/>
    <property type="project" value="UniProtKB-KW"/>
</dbReference>
<evidence type="ECO:0000259" key="2">
    <source>
        <dbReference type="Pfam" id="PF00535"/>
    </source>
</evidence>
<gene>
    <name evidence="3" type="ORF">GMST_36630</name>
</gene>
<dbReference type="Gene3D" id="3.90.550.10">
    <property type="entry name" value="Spore Coat Polysaccharide Biosynthesis Protein SpsA, Chain A"/>
    <property type="match status" value="1"/>
</dbReference>
<accession>A0A6V8MMT9</accession>
<dbReference type="Pfam" id="PF00535">
    <property type="entry name" value="Glycos_transf_2"/>
    <property type="match status" value="1"/>
</dbReference>
<evidence type="ECO:0000313" key="4">
    <source>
        <dbReference type="Proteomes" id="UP000556026"/>
    </source>
</evidence>
<dbReference type="EMBL" id="BLXX01000013">
    <property type="protein sequence ID" value="GFO61338.1"/>
    <property type="molecule type" value="Genomic_DNA"/>
</dbReference>
<protein>
    <submittedName>
        <fullName evidence="3">Glycosyl hydrolase</fullName>
    </submittedName>
</protein>
<dbReference type="CDD" id="cd04179">
    <property type="entry name" value="DPM_DPG-synthase_like"/>
    <property type="match status" value="1"/>
</dbReference>
<reference evidence="4" key="1">
    <citation type="submission" date="2020-06" db="EMBL/GenBank/DDBJ databases">
        <title>Draft genomic sequence of Geomonas sp. Red330.</title>
        <authorList>
            <person name="Itoh H."/>
            <person name="Zhenxing X."/>
            <person name="Ushijima N."/>
            <person name="Masuda Y."/>
            <person name="Shiratori Y."/>
            <person name="Senoo K."/>
        </authorList>
    </citation>
    <scope>NUCLEOTIDE SEQUENCE [LARGE SCALE GENOMIC DNA]</scope>
    <source>
        <strain evidence="4">Red330</strain>
    </source>
</reference>
<feature type="domain" description="Glycosyltransferase 2-like" evidence="2">
    <location>
        <begin position="9"/>
        <end position="128"/>
    </location>
</feature>
<dbReference type="SUPFAM" id="SSF53448">
    <property type="entry name" value="Nucleotide-diphospho-sugar transferases"/>
    <property type="match status" value="1"/>
</dbReference>
<sequence length="263" mass="28732">MPAVLDIALIIPARNEELSLPLVLVKVPKEITRVLVVDNGSSDRTAAVAATFGARVIREPIPGYGRACLAGLAALEEDPPDLVAFVDGDGSDDVPRLSDLIAPVAAGDKDMVLGWRIPVTSAALSFQQRFGHWLATGLIRLFWRHRFHDLGPMRVVGWHSLQRLEMSDQAFGWTVEMQVRALKTGLRVQELRVPYFRRAAGVSKISRTLSGTLKAGGTILWVIGRELVSGLPGAPRAAGTQPEMKNETLSNRRELPCRNSHHA</sequence>
<dbReference type="InterPro" id="IPR001173">
    <property type="entry name" value="Glyco_trans_2-like"/>
</dbReference>
<dbReference type="PANTHER" id="PTHR48090:SF7">
    <property type="entry name" value="RFBJ PROTEIN"/>
    <property type="match status" value="1"/>
</dbReference>
<dbReference type="RefSeq" id="WP_246399834.1">
    <property type="nucleotide sequence ID" value="NZ_BLXX01000013.1"/>
</dbReference>
<evidence type="ECO:0000313" key="3">
    <source>
        <dbReference type="EMBL" id="GFO61338.1"/>
    </source>
</evidence>
<keyword evidence="3" id="KW-0378">Hydrolase</keyword>
<dbReference type="PANTHER" id="PTHR48090">
    <property type="entry name" value="UNDECAPRENYL-PHOSPHATE 4-DEOXY-4-FORMAMIDO-L-ARABINOSE TRANSFERASE-RELATED"/>
    <property type="match status" value="1"/>
</dbReference>
<feature type="compositionally biased region" description="Basic and acidic residues" evidence="1">
    <location>
        <begin position="244"/>
        <end position="256"/>
    </location>
</feature>
<feature type="region of interest" description="Disordered" evidence="1">
    <location>
        <begin position="232"/>
        <end position="263"/>
    </location>
</feature>
<comment type="caution">
    <text evidence="3">The sequence shown here is derived from an EMBL/GenBank/DDBJ whole genome shotgun (WGS) entry which is preliminary data.</text>
</comment>
<organism evidence="3 4">
    <name type="scientific">Geomonas silvestris</name>
    <dbReference type="NCBI Taxonomy" id="2740184"/>
    <lineage>
        <taxon>Bacteria</taxon>
        <taxon>Pseudomonadati</taxon>
        <taxon>Thermodesulfobacteriota</taxon>
        <taxon>Desulfuromonadia</taxon>
        <taxon>Geobacterales</taxon>
        <taxon>Geobacteraceae</taxon>
        <taxon>Geomonas</taxon>
    </lineage>
</organism>
<dbReference type="Proteomes" id="UP000556026">
    <property type="component" value="Unassembled WGS sequence"/>
</dbReference>
<dbReference type="AlphaFoldDB" id="A0A6V8MMT9"/>
<dbReference type="InterPro" id="IPR050256">
    <property type="entry name" value="Glycosyltransferase_2"/>
</dbReference>
<proteinExistence type="predicted"/>
<dbReference type="InterPro" id="IPR029044">
    <property type="entry name" value="Nucleotide-diphossugar_trans"/>
</dbReference>
<evidence type="ECO:0000256" key="1">
    <source>
        <dbReference type="SAM" id="MobiDB-lite"/>
    </source>
</evidence>
<keyword evidence="4" id="KW-1185">Reference proteome</keyword>
<name>A0A6V8MMT9_9BACT</name>